<evidence type="ECO:0000313" key="3">
    <source>
        <dbReference type="EMBL" id="CAL6101777.1"/>
    </source>
</evidence>
<dbReference type="EMBL" id="CAXDID020000548">
    <property type="protein sequence ID" value="CAL6101777.1"/>
    <property type="molecule type" value="Genomic_DNA"/>
</dbReference>
<keyword evidence="1" id="KW-0812">Transmembrane</keyword>
<reference evidence="3 4" key="2">
    <citation type="submission" date="2024-07" db="EMBL/GenBank/DDBJ databases">
        <authorList>
            <person name="Akdeniz Z."/>
        </authorList>
    </citation>
    <scope>NUCLEOTIDE SEQUENCE [LARGE SCALE GENOMIC DNA]</scope>
</reference>
<dbReference type="Proteomes" id="UP001642409">
    <property type="component" value="Unassembled WGS sequence"/>
</dbReference>
<evidence type="ECO:0000313" key="4">
    <source>
        <dbReference type="Proteomes" id="UP001642409"/>
    </source>
</evidence>
<keyword evidence="1" id="KW-1133">Transmembrane helix</keyword>
<protein>
    <submittedName>
        <fullName evidence="3">Hypothetical_protein</fullName>
    </submittedName>
</protein>
<evidence type="ECO:0000313" key="2">
    <source>
        <dbReference type="EMBL" id="CAI9918606.1"/>
    </source>
</evidence>
<accession>A0AA86NG09</accession>
<keyword evidence="1" id="KW-0472">Membrane</keyword>
<gene>
    <name evidence="2" type="ORF">HINF_LOCUS6251</name>
    <name evidence="3" type="ORF">HINF_LOCUS71352</name>
</gene>
<dbReference type="AlphaFoldDB" id="A0AA86NG09"/>
<sequence>MNCIMRQSRLMIQRQNEYLSSSIYRSKYAKQLMYSDFVNIREQLGSNPTQAVVSLYNLLSTSMIHFLPEDISLSLPLQYTKISRKYRPHLLALLIFTAETSSCSSILLVHLNLILESVRFSDHEETILCAKLFSVLADQTHTSNIVFQKLQFYQLEEYPPSQIEMMTKDSFLRESFQSDPVCFQLISAIEKMKIGGNEIDYLLRFLNTNQLQKQIVNILKRECESQFQNLIEHDGFITLIMNFLSGKQRYLKELSLYVIKCALFDQNSIIYIQMLRELGLPQIIKKTLRMNPEYEEILYEMLELGLWTNEFDIILDECSHELRTAVFG</sequence>
<reference evidence="2" key="1">
    <citation type="submission" date="2023-06" db="EMBL/GenBank/DDBJ databases">
        <authorList>
            <person name="Kurt Z."/>
        </authorList>
    </citation>
    <scope>NUCLEOTIDE SEQUENCE</scope>
</reference>
<name>A0AA86NG09_9EUKA</name>
<comment type="caution">
    <text evidence="2">The sequence shown here is derived from an EMBL/GenBank/DDBJ whole genome shotgun (WGS) entry which is preliminary data.</text>
</comment>
<dbReference type="EMBL" id="CATOUU010000162">
    <property type="protein sequence ID" value="CAI9918606.1"/>
    <property type="molecule type" value="Genomic_DNA"/>
</dbReference>
<organism evidence="2">
    <name type="scientific">Hexamita inflata</name>
    <dbReference type="NCBI Taxonomy" id="28002"/>
    <lineage>
        <taxon>Eukaryota</taxon>
        <taxon>Metamonada</taxon>
        <taxon>Diplomonadida</taxon>
        <taxon>Hexamitidae</taxon>
        <taxon>Hexamitinae</taxon>
        <taxon>Hexamita</taxon>
    </lineage>
</organism>
<evidence type="ECO:0000256" key="1">
    <source>
        <dbReference type="SAM" id="Phobius"/>
    </source>
</evidence>
<feature type="transmembrane region" description="Helical" evidence="1">
    <location>
        <begin position="90"/>
        <end position="111"/>
    </location>
</feature>
<proteinExistence type="predicted"/>
<keyword evidence="4" id="KW-1185">Reference proteome</keyword>